<dbReference type="AlphaFoldDB" id="A0A2X4WL55"/>
<dbReference type="Pfam" id="PF00128">
    <property type="entry name" value="Alpha-amylase"/>
    <property type="match status" value="1"/>
</dbReference>
<keyword evidence="3" id="KW-0378">Hydrolase</keyword>
<dbReference type="Gene3D" id="3.90.400.10">
    <property type="entry name" value="Oligo-1,6-glucosidase, Domain 2"/>
    <property type="match status" value="1"/>
</dbReference>
<dbReference type="SUPFAM" id="SSF51445">
    <property type="entry name" value="(Trans)glycosidases"/>
    <property type="match status" value="1"/>
</dbReference>
<dbReference type="PANTHER" id="PTHR10357:SF179">
    <property type="entry name" value="NEUTRAL AND BASIC AMINO ACID TRANSPORT PROTEIN RBAT"/>
    <property type="match status" value="1"/>
</dbReference>
<protein>
    <submittedName>
        <fullName evidence="3">Trehalose-6-phosphate hydrolase</fullName>
        <ecNumber evidence="3">3.2.1.93</ecNumber>
    </submittedName>
</protein>
<feature type="domain" description="Glycosyl hydrolase family 13 catalytic" evidence="2">
    <location>
        <begin position="51"/>
        <end position="142"/>
    </location>
</feature>
<evidence type="ECO:0000259" key="2">
    <source>
        <dbReference type="Pfam" id="PF00128"/>
    </source>
</evidence>
<dbReference type="Gene3D" id="3.20.20.80">
    <property type="entry name" value="Glycosidases"/>
    <property type="match status" value="1"/>
</dbReference>
<dbReference type="GO" id="GO:0008788">
    <property type="term" value="F:alpha,alpha-phosphotrehalase activity"/>
    <property type="evidence" value="ECO:0007669"/>
    <property type="project" value="UniProtKB-EC"/>
</dbReference>
<reference evidence="3 4" key="1">
    <citation type="submission" date="2018-06" db="EMBL/GenBank/DDBJ databases">
        <authorList>
            <consortium name="Pathogen Informatics"/>
            <person name="Doyle S."/>
        </authorList>
    </citation>
    <scope>NUCLEOTIDE SEQUENCE [LARGE SCALE GENOMIC DNA]</scope>
    <source>
        <strain evidence="3 4">NCTC7307</strain>
    </source>
</reference>
<dbReference type="Proteomes" id="UP000248731">
    <property type="component" value="Chromosome 1"/>
</dbReference>
<evidence type="ECO:0000256" key="1">
    <source>
        <dbReference type="ARBA" id="ARBA00008061"/>
    </source>
</evidence>
<dbReference type="InterPro" id="IPR045857">
    <property type="entry name" value="O16G_dom_2"/>
</dbReference>
<sequence>MLLLRGAVAGNYNDYSPLVAKQRELPDLPEKFSGYHRQRHRRFTRRHQRPGYLQQLGVDAIWLTPFYISPQVDNGYDVANYTAIDRPMARWMILTSWWRSRKRAIFVSSWIGCLNHTSTQHAWFREALNKESPYRQFYICAMARRMSTRTTGITRATVLFTPFRA</sequence>
<gene>
    <name evidence="3" type="primary">treA_3</name>
    <name evidence="3" type="ORF">NCTC7307_04976</name>
</gene>
<evidence type="ECO:0000313" key="3">
    <source>
        <dbReference type="EMBL" id="SQI27575.1"/>
    </source>
</evidence>
<dbReference type="InterPro" id="IPR006047">
    <property type="entry name" value="GH13_cat_dom"/>
</dbReference>
<evidence type="ECO:0000313" key="4">
    <source>
        <dbReference type="Proteomes" id="UP000248731"/>
    </source>
</evidence>
<comment type="similarity">
    <text evidence="1">Belongs to the glycosyl hydrolase 13 family.</text>
</comment>
<dbReference type="GO" id="GO:0009313">
    <property type="term" value="P:oligosaccharide catabolic process"/>
    <property type="evidence" value="ECO:0007669"/>
    <property type="project" value="TreeGrafter"/>
</dbReference>
<dbReference type="EMBL" id="LS483466">
    <property type="protein sequence ID" value="SQI27575.1"/>
    <property type="molecule type" value="Genomic_DNA"/>
</dbReference>
<name>A0A2X4WL55_SALER</name>
<keyword evidence="4" id="KW-1185">Reference proteome</keyword>
<proteinExistence type="inferred from homology"/>
<organism evidence="3 4">
    <name type="scientific">Salmonella enterica subsp. arizonae</name>
    <dbReference type="NCBI Taxonomy" id="59203"/>
    <lineage>
        <taxon>Bacteria</taxon>
        <taxon>Pseudomonadati</taxon>
        <taxon>Pseudomonadota</taxon>
        <taxon>Gammaproteobacteria</taxon>
        <taxon>Enterobacterales</taxon>
        <taxon>Enterobacteriaceae</taxon>
        <taxon>Salmonella</taxon>
    </lineage>
</organism>
<accession>A0A2X4WL55</accession>
<dbReference type="PANTHER" id="PTHR10357">
    <property type="entry name" value="ALPHA-AMYLASE FAMILY MEMBER"/>
    <property type="match status" value="1"/>
</dbReference>
<dbReference type="InterPro" id="IPR017853">
    <property type="entry name" value="GH"/>
</dbReference>
<keyword evidence="3" id="KW-0326">Glycosidase</keyword>
<dbReference type="EC" id="3.2.1.93" evidence="3"/>
<dbReference type="GO" id="GO:0004556">
    <property type="term" value="F:alpha-amylase activity"/>
    <property type="evidence" value="ECO:0007669"/>
    <property type="project" value="TreeGrafter"/>
</dbReference>